<comment type="catalytic activity">
    <reaction evidence="1 8">
        <text>L-glutamate = D-glutamate</text>
        <dbReference type="Rhea" id="RHEA:12813"/>
        <dbReference type="ChEBI" id="CHEBI:29985"/>
        <dbReference type="ChEBI" id="CHEBI:29986"/>
        <dbReference type="EC" id="5.1.1.3"/>
    </reaction>
</comment>
<dbReference type="GO" id="GO:0009252">
    <property type="term" value="P:peptidoglycan biosynthetic process"/>
    <property type="evidence" value="ECO:0007669"/>
    <property type="project" value="UniProtKB-UniRule"/>
</dbReference>
<dbReference type="PROSITE" id="PS00018">
    <property type="entry name" value="EF_HAND_1"/>
    <property type="match status" value="1"/>
</dbReference>
<keyword evidence="3 8" id="KW-0133">Cell shape</keyword>
<evidence type="ECO:0000256" key="3">
    <source>
        <dbReference type="ARBA" id="ARBA00022960"/>
    </source>
</evidence>
<sequence length="316" mass="35720">MAGNFFYSKVYKGGFDIKSLENARPRRYNSKIWWSIHKRRFNIVENKNRNTAAIGVFDSGVGGLTVTREIMRQLPNENVVYFGDTARVPYGSKSKNNIIRFSRQIIRFLKTKNVKAIVIACNTASALALETVQQEFDIPIIGVIVPGARAAVRETRNGQIGVLGTEATIKSETYTKEIRKLMPEAEVIGKPCPLFVPLVEEGFAKHKITEEVIDIYLSDMRKSEIDTLILGCTHYPLLRSRIMAYFGEKVHIVNPAYETAMDLKKILEEQKIANTSGEPAAYDFYVSDAAEKFKKFANSILPYDVDKTQAIDIEDY</sequence>
<feature type="binding site" evidence="8">
    <location>
        <begin position="90"/>
        <end position="91"/>
    </location>
    <ligand>
        <name>substrate</name>
    </ligand>
</feature>
<dbReference type="SUPFAM" id="SSF53681">
    <property type="entry name" value="Aspartate/glutamate racemase"/>
    <property type="match status" value="2"/>
</dbReference>
<evidence type="ECO:0000256" key="5">
    <source>
        <dbReference type="ARBA" id="ARBA00023235"/>
    </source>
</evidence>
<comment type="function">
    <text evidence="8">Provides the (R)-glutamate required for cell wall biosynthesis.</text>
</comment>
<dbReference type="NCBIfam" id="TIGR00067">
    <property type="entry name" value="glut_race"/>
    <property type="match status" value="1"/>
</dbReference>
<evidence type="ECO:0000256" key="7">
    <source>
        <dbReference type="ARBA" id="ARBA00070053"/>
    </source>
</evidence>
<dbReference type="InterPro" id="IPR033134">
    <property type="entry name" value="Asp/Glu_racemase_AS_2"/>
</dbReference>
<evidence type="ECO:0000256" key="8">
    <source>
        <dbReference type="HAMAP-Rule" id="MF_00258"/>
    </source>
</evidence>
<dbReference type="GO" id="GO:0071555">
    <property type="term" value="P:cell wall organization"/>
    <property type="evidence" value="ECO:0007669"/>
    <property type="project" value="UniProtKB-KW"/>
</dbReference>
<keyword evidence="4 8" id="KW-0573">Peptidoglycan synthesis</keyword>
<dbReference type="Pfam" id="PF01177">
    <property type="entry name" value="Asp_Glu_race"/>
    <property type="match status" value="1"/>
</dbReference>
<dbReference type="InterPro" id="IPR001920">
    <property type="entry name" value="Asp/Glu_race"/>
</dbReference>
<keyword evidence="6 8" id="KW-0961">Cell wall biogenesis/degradation</keyword>
<comment type="similarity">
    <text evidence="8">Belongs to the aspartate/glutamate racemases family.</text>
</comment>
<feature type="binding site" evidence="8">
    <location>
        <begin position="233"/>
        <end position="234"/>
    </location>
    <ligand>
        <name>substrate</name>
    </ligand>
</feature>
<dbReference type="AlphaFoldDB" id="A6BG50"/>
<evidence type="ECO:0000313" key="9">
    <source>
        <dbReference type="EMBL" id="EDM63261.1"/>
    </source>
</evidence>
<dbReference type="InterPro" id="IPR018247">
    <property type="entry name" value="EF_Hand_1_Ca_BS"/>
</dbReference>
<reference evidence="9 10" key="1">
    <citation type="submission" date="2007-03" db="EMBL/GenBank/DDBJ databases">
        <authorList>
            <person name="Fulton L."/>
            <person name="Clifton S."/>
            <person name="Fulton B."/>
            <person name="Xu J."/>
            <person name="Minx P."/>
            <person name="Pepin K.H."/>
            <person name="Johnson M."/>
            <person name="Thiruvilangam P."/>
            <person name="Bhonagiri V."/>
            <person name="Nash W.E."/>
            <person name="Mardis E.R."/>
            <person name="Wilson R.K."/>
        </authorList>
    </citation>
    <scope>NUCLEOTIDE SEQUENCE [LARGE SCALE GENOMIC DNA]</scope>
    <source>
        <strain evidence="9 10">DSM 13814</strain>
    </source>
</reference>
<name>A6BG50_9FIRM</name>
<comment type="pathway">
    <text evidence="8">Cell wall biogenesis; peptidoglycan biosynthesis.</text>
</comment>
<dbReference type="FunFam" id="3.40.50.1860:FF:000002">
    <property type="entry name" value="Glutamate racemase"/>
    <property type="match status" value="1"/>
</dbReference>
<feature type="active site" description="Proton donor/acceptor" evidence="8">
    <location>
        <position position="232"/>
    </location>
</feature>
<keyword evidence="5 8" id="KW-0413">Isomerase</keyword>
<dbReference type="GO" id="GO:0008881">
    <property type="term" value="F:glutamate racemase activity"/>
    <property type="evidence" value="ECO:0007669"/>
    <property type="project" value="UniProtKB-UniRule"/>
</dbReference>
<dbReference type="PROSITE" id="PS00924">
    <property type="entry name" value="ASP_GLU_RACEMASE_2"/>
    <property type="match status" value="1"/>
</dbReference>
<dbReference type="GO" id="GO:0008360">
    <property type="term" value="P:regulation of cell shape"/>
    <property type="evidence" value="ECO:0007669"/>
    <property type="project" value="UniProtKB-KW"/>
</dbReference>
<dbReference type="UniPathway" id="UPA00219"/>
<dbReference type="eggNOG" id="COG0796">
    <property type="taxonomic scope" value="Bacteria"/>
</dbReference>
<feature type="binding site" evidence="8">
    <location>
        <begin position="58"/>
        <end position="59"/>
    </location>
    <ligand>
        <name>substrate</name>
    </ligand>
</feature>
<dbReference type="PROSITE" id="PS00923">
    <property type="entry name" value="ASP_GLU_RACEMASE_1"/>
    <property type="match status" value="1"/>
</dbReference>
<evidence type="ECO:0000313" key="10">
    <source>
        <dbReference type="Proteomes" id="UP000004016"/>
    </source>
</evidence>
<evidence type="ECO:0000256" key="4">
    <source>
        <dbReference type="ARBA" id="ARBA00022984"/>
    </source>
</evidence>
<dbReference type="InterPro" id="IPR018187">
    <property type="entry name" value="Asp/Glu_racemase_AS_1"/>
</dbReference>
<dbReference type="InterPro" id="IPR004391">
    <property type="entry name" value="Glu_race"/>
</dbReference>
<gene>
    <name evidence="8 9" type="primary">murI</name>
    <name evidence="9" type="ORF">DORLON_01272</name>
</gene>
<dbReference type="Gene3D" id="3.40.50.1860">
    <property type="match status" value="2"/>
</dbReference>
<proteinExistence type="inferred from homology"/>
<protein>
    <recommendedName>
        <fullName evidence="7 8">Glutamate racemase</fullName>
        <ecNumber evidence="2 8">5.1.1.3</ecNumber>
    </recommendedName>
</protein>
<dbReference type="HAMAP" id="MF_00258">
    <property type="entry name" value="Glu_racemase"/>
    <property type="match status" value="1"/>
</dbReference>
<dbReference type="HOGENOM" id="CLU_052344_0_2_9"/>
<dbReference type="EC" id="5.1.1.3" evidence="2 8"/>
<organism evidence="9 10">
    <name type="scientific">Dorea longicatena DSM 13814</name>
    <dbReference type="NCBI Taxonomy" id="411462"/>
    <lineage>
        <taxon>Bacteria</taxon>
        <taxon>Bacillati</taxon>
        <taxon>Bacillota</taxon>
        <taxon>Clostridia</taxon>
        <taxon>Lachnospirales</taxon>
        <taxon>Lachnospiraceae</taxon>
        <taxon>Dorea</taxon>
    </lineage>
</organism>
<accession>A6BG50</accession>
<dbReference type="PANTHER" id="PTHR21198">
    <property type="entry name" value="GLUTAMATE RACEMASE"/>
    <property type="match status" value="1"/>
</dbReference>
<dbReference type="Proteomes" id="UP000004016">
    <property type="component" value="Unassembled WGS sequence"/>
</dbReference>
<dbReference type="InterPro" id="IPR015942">
    <property type="entry name" value="Asp/Glu/hydantoin_racemase"/>
</dbReference>
<feature type="binding site" evidence="8">
    <location>
        <begin position="122"/>
        <end position="123"/>
    </location>
    <ligand>
        <name>substrate</name>
    </ligand>
</feature>
<evidence type="ECO:0000256" key="1">
    <source>
        <dbReference type="ARBA" id="ARBA00001602"/>
    </source>
</evidence>
<dbReference type="PANTHER" id="PTHR21198:SF2">
    <property type="entry name" value="GLUTAMATE RACEMASE"/>
    <property type="match status" value="1"/>
</dbReference>
<feature type="active site" description="Proton donor/acceptor" evidence="8">
    <location>
        <position position="121"/>
    </location>
</feature>
<evidence type="ECO:0000256" key="2">
    <source>
        <dbReference type="ARBA" id="ARBA00013090"/>
    </source>
</evidence>
<comment type="caution">
    <text evidence="9">The sequence shown here is derived from an EMBL/GenBank/DDBJ whole genome shotgun (WGS) entry which is preliminary data.</text>
</comment>
<dbReference type="EMBL" id="AAXB02000005">
    <property type="protein sequence ID" value="EDM63261.1"/>
    <property type="molecule type" value="Genomic_DNA"/>
</dbReference>
<reference evidence="9 10" key="2">
    <citation type="submission" date="2007-04" db="EMBL/GenBank/DDBJ databases">
        <title>Draft genome sequence of Dorea longicatena (DSM 13814).</title>
        <authorList>
            <person name="Sudarsanam P."/>
            <person name="Ley R."/>
            <person name="Guruge J."/>
            <person name="Turnbaugh P.J."/>
            <person name="Mahowald M."/>
            <person name="Liep D."/>
            <person name="Gordon J."/>
        </authorList>
    </citation>
    <scope>NUCLEOTIDE SEQUENCE [LARGE SCALE GENOMIC DNA]</scope>
    <source>
        <strain evidence="9 10">DSM 13814</strain>
    </source>
</reference>
<evidence type="ECO:0000256" key="6">
    <source>
        <dbReference type="ARBA" id="ARBA00023316"/>
    </source>
</evidence>